<evidence type="ECO:0000313" key="2">
    <source>
        <dbReference type="Proteomes" id="UP000628560"/>
    </source>
</evidence>
<dbReference type="Proteomes" id="UP000628560">
    <property type="component" value="Unassembled WGS sequence"/>
</dbReference>
<reference evidence="1 2" key="1">
    <citation type="submission" date="2020-11" db="EMBL/GenBank/DDBJ databases">
        <title>Identification of Lelliottia nimipressuralis from Wound Infection by Whole Genome-Based Bacterial Identification.</title>
        <authorList>
            <person name="Navarathna D.H."/>
            <person name="Choi H."/>
            <person name="Jinadatha C."/>
            <person name="Chatterjee P."/>
            <person name="Hwang M."/>
        </authorList>
    </citation>
    <scope>NUCLEOTIDE SEQUENCE [LARGE SCALE GENOMIC DNA]</scope>
    <source>
        <strain evidence="1 2">DN2020</strain>
    </source>
</reference>
<protein>
    <submittedName>
        <fullName evidence="1">ArsR family transcriptional regulator</fullName>
    </submittedName>
</protein>
<sequence>MDSLKQRIVDYVAANQPVKRADLIVVIGISGKGLDREIATLRGLEMIFSMAGFGYFTSKASYQEWMQGAGANYLKDRAIKGGYRSVEARRQSENSYPARIISVLSDGSKLGASQIAEAMGATYRSISSVISMMVNAGDLKFEGPKGHRVYSLVKPKKKAGRRAESVTVICQECRNSAAMKRVLMIYRLHSFEKIQ</sequence>
<accession>A0ABD4KCK5</accession>
<dbReference type="InterPro" id="IPR036390">
    <property type="entry name" value="WH_DNA-bd_sf"/>
</dbReference>
<evidence type="ECO:0000313" key="1">
    <source>
        <dbReference type="EMBL" id="MBF4179344.1"/>
    </source>
</evidence>
<dbReference type="RefSeq" id="WP_194513825.1">
    <property type="nucleotide sequence ID" value="NZ_JADIXP010000010.1"/>
</dbReference>
<dbReference type="AlphaFoldDB" id="A0ABD4KCK5"/>
<name>A0ABD4KCK5_9ENTR</name>
<proteinExistence type="predicted"/>
<dbReference type="EMBL" id="JADIXP010000010">
    <property type="protein sequence ID" value="MBF4179344.1"/>
    <property type="molecule type" value="Genomic_DNA"/>
</dbReference>
<organism evidence="1 2">
    <name type="scientific">Lelliottia nimipressuralis</name>
    <dbReference type="NCBI Taxonomy" id="69220"/>
    <lineage>
        <taxon>Bacteria</taxon>
        <taxon>Pseudomonadati</taxon>
        <taxon>Pseudomonadota</taxon>
        <taxon>Gammaproteobacteria</taxon>
        <taxon>Enterobacterales</taxon>
        <taxon>Enterobacteriaceae</taxon>
        <taxon>Lelliottia</taxon>
    </lineage>
</organism>
<dbReference type="SUPFAM" id="SSF46785">
    <property type="entry name" value="Winged helix' DNA-binding domain"/>
    <property type="match status" value="1"/>
</dbReference>
<comment type="caution">
    <text evidence="1">The sequence shown here is derived from an EMBL/GenBank/DDBJ whole genome shotgun (WGS) entry which is preliminary data.</text>
</comment>
<gene>
    <name evidence="1" type="ORF">ISP11_15845</name>
</gene>